<dbReference type="Gene3D" id="3.90.1200.10">
    <property type="match status" value="1"/>
</dbReference>
<protein>
    <submittedName>
        <fullName evidence="2">Phosphotransferase</fullName>
    </submittedName>
</protein>
<sequence length="326" mass="35822">MSISRDEFLDRCGWAHARLDPVAGDASTRHYLRLTDPEGARAILMCAPVASTADRAAFDAFRRVGGYLRHLDLSAPEEYAAAPAQGFLLMEDLGDLSLSHLLETGAPEAEAAYRQAAHLLPILAKSAPAGLRAPNAEAMAAMVDLTFDMLGADGVELPALRARLRVGLADALARHAGGGPVFALRDMHGDNLIWMPDRQGPARIGLLDYQDALRLPMGYDLASLLDDVRRDVPHTWRKNLLEDFSAQIHETCEAATARIDCLSLQRNLRILGVFRRLSRQFGKPAYADYLPRTRRLIARALENPALARLHQPVSELLDRTAHWSAA</sequence>
<evidence type="ECO:0000259" key="1">
    <source>
        <dbReference type="Pfam" id="PF01636"/>
    </source>
</evidence>
<dbReference type="InterPro" id="IPR002575">
    <property type="entry name" value="Aminoglycoside_PTrfase"/>
</dbReference>
<evidence type="ECO:0000313" key="3">
    <source>
        <dbReference type="Proteomes" id="UP001499910"/>
    </source>
</evidence>
<dbReference type="SUPFAM" id="SSF56112">
    <property type="entry name" value="Protein kinase-like (PK-like)"/>
    <property type="match status" value="1"/>
</dbReference>
<organism evidence="2 3">
    <name type="scientific">[Roseibacterium] beibuensis</name>
    <dbReference type="NCBI Taxonomy" id="1193142"/>
    <lineage>
        <taxon>Bacteria</taxon>
        <taxon>Pseudomonadati</taxon>
        <taxon>Pseudomonadota</taxon>
        <taxon>Alphaproteobacteria</taxon>
        <taxon>Rhodobacterales</taxon>
        <taxon>Roseobacteraceae</taxon>
        <taxon>Roseicyclus</taxon>
    </lineage>
</organism>
<feature type="domain" description="Aminoglycoside phosphotransferase" evidence="1">
    <location>
        <begin position="21"/>
        <end position="245"/>
    </location>
</feature>
<reference evidence="3" key="1">
    <citation type="journal article" date="2019" name="Int. J. Syst. Evol. Microbiol.">
        <title>The Global Catalogue of Microorganisms (GCM) 10K type strain sequencing project: providing services to taxonomists for standard genome sequencing and annotation.</title>
        <authorList>
            <consortium name="The Broad Institute Genomics Platform"/>
            <consortium name="The Broad Institute Genome Sequencing Center for Infectious Disease"/>
            <person name="Wu L."/>
            <person name="Ma J."/>
        </authorList>
    </citation>
    <scope>NUCLEOTIDE SEQUENCE [LARGE SCALE GENOMIC DNA]</scope>
    <source>
        <strain evidence="3">JCM 18015</strain>
    </source>
</reference>
<proteinExistence type="predicted"/>
<keyword evidence="3" id="KW-1185">Reference proteome</keyword>
<dbReference type="Gene3D" id="3.30.200.20">
    <property type="entry name" value="Phosphorylase Kinase, domain 1"/>
    <property type="match status" value="1"/>
</dbReference>
<dbReference type="InterPro" id="IPR011009">
    <property type="entry name" value="Kinase-like_dom_sf"/>
</dbReference>
<dbReference type="RefSeq" id="WP_259553939.1">
    <property type="nucleotide sequence ID" value="NZ_BAABHW010000002.1"/>
</dbReference>
<gene>
    <name evidence="2" type="ORF">GCM10023209_21970</name>
</gene>
<dbReference type="Proteomes" id="UP001499910">
    <property type="component" value="Unassembled WGS sequence"/>
</dbReference>
<accession>A0ABP9LBW2</accession>
<dbReference type="Pfam" id="PF01636">
    <property type="entry name" value="APH"/>
    <property type="match status" value="1"/>
</dbReference>
<evidence type="ECO:0000313" key="2">
    <source>
        <dbReference type="EMBL" id="GAA5074658.1"/>
    </source>
</evidence>
<comment type="caution">
    <text evidence="2">The sequence shown here is derived from an EMBL/GenBank/DDBJ whole genome shotgun (WGS) entry which is preliminary data.</text>
</comment>
<name>A0ABP9LBW2_9RHOB</name>
<dbReference type="EMBL" id="BAABHW010000002">
    <property type="protein sequence ID" value="GAA5074658.1"/>
    <property type="molecule type" value="Genomic_DNA"/>
</dbReference>